<name>A0AAX7U6V5_ASTCA</name>
<evidence type="ECO:0000259" key="1">
    <source>
        <dbReference type="Pfam" id="PF08385"/>
    </source>
</evidence>
<reference evidence="3" key="2">
    <citation type="submission" date="2023-03" db="EMBL/GenBank/DDBJ databases">
        <authorList>
            <consortium name="Wellcome Sanger Institute Data Sharing"/>
        </authorList>
    </citation>
    <scope>NUCLEOTIDE SEQUENCE [LARGE SCALE GENOMIC DNA]</scope>
</reference>
<sequence length="476" mass="55378">YNTVLEAVAHTIETQVINWTNLIQKILKEDSSDKLITGCNPGPSAELKFWASRKNNIESIYHQVYFLTTLVFTKTQTMDSSYHPAIKMLIGKVCDALREAEDIDLHLQPLHAQLSHLENGELQLMQTYMPALFHTLYLIWTNCQSYQRPARIVVLLQELCNLLIEQASTYLSADLLLREDPEESLQMVTRVIKVCRCFKDSYQTQRERLASQVKHAPWDFPAALIFSRFNQFFNRMKHNVVRDFRMEKLQFGGTKGKLYSEHAAKMHKDFSDLCQGFESEYKNFKIKIADIECRLARFLCLAFKDCSGLESAMKVSKTAYFFSIISLCLQMETSLVKNMAHTSGAFKWAKMLRERIQRPWEKFRLLFGKSVKTKIRICSKHKLHFLSLLIILLNRKRFIFHISRPAEGVDMVTEYSMYTEILNLLDQFEKDIYSDWCCGLEQTCLINLNQPLISRNTSSGLISVNFNPKVTNFMEI</sequence>
<dbReference type="Proteomes" id="UP000265100">
    <property type="component" value="Chromosome 11"/>
</dbReference>
<dbReference type="GO" id="GO:0007018">
    <property type="term" value="P:microtubule-based movement"/>
    <property type="evidence" value="ECO:0007669"/>
    <property type="project" value="InterPro"/>
</dbReference>
<dbReference type="InterPro" id="IPR013594">
    <property type="entry name" value="Dynein_heavy_tail"/>
</dbReference>
<dbReference type="GO" id="GO:0045505">
    <property type="term" value="F:dynein intermediate chain binding"/>
    <property type="evidence" value="ECO:0007669"/>
    <property type="project" value="InterPro"/>
</dbReference>
<evidence type="ECO:0000313" key="3">
    <source>
        <dbReference type="Proteomes" id="UP000265100"/>
    </source>
</evidence>
<feature type="domain" description="Dynein heavy chain tail" evidence="1">
    <location>
        <begin position="334"/>
        <end position="473"/>
    </location>
</feature>
<protein>
    <recommendedName>
        <fullName evidence="1">Dynein heavy chain tail domain-containing protein</fullName>
    </recommendedName>
</protein>
<evidence type="ECO:0000313" key="2">
    <source>
        <dbReference type="Ensembl" id="ENSACLP00000061141.1"/>
    </source>
</evidence>
<dbReference type="InterPro" id="IPR026983">
    <property type="entry name" value="DHC"/>
</dbReference>
<dbReference type="PANTHER" id="PTHR46532">
    <property type="entry name" value="MALE FERTILITY FACTOR KL5"/>
    <property type="match status" value="1"/>
</dbReference>
<feature type="domain" description="Dynein heavy chain tail" evidence="1">
    <location>
        <begin position="10"/>
        <end position="319"/>
    </location>
</feature>
<reference evidence="2 3" key="1">
    <citation type="submission" date="2018-05" db="EMBL/GenBank/DDBJ databases">
        <authorList>
            <person name="Datahose"/>
        </authorList>
    </citation>
    <scope>NUCLEOTIDE SEQUENCE</scope>
</reference>
<reference evidence="2" key="4">
    <citation type="submission" date="2025-09" db="UniProtKB">
        <authorList>
            <consortium name="Ensembl"/>
        </authorList>
    </citation>
    <scope>IDENTIFICATION</scope>
</reference>
<accession>A0AAX7U6V5</accession>
<dbReference type="Ensembl" id="ENSACLT00000087647.1">
    <property type="protein sequence ID" value="ENSACLP00000061141.1"/>
    <property type="gene ID" value="ENSACLG00000030651.1"/>
</dbReference>
<dbReference type="PANTHER" id="PTHR46532:SF11">
    <property type="entry name" value="DYNEIN AXONEMAL HEAVY CHAIN 12"/>
    <property type="match status" value="1"/>
</dbReference>
<dbReference type="Pfam" id="PF08385">
    <property type="entry name" value="DHC_N1"/>
    <property type="match status" value="2"/>
</dbReference>
<proteinExistence type="predicted"/>
<dbReference type="GO" id="GO:0051959">
    <property type="term" value="F:dynein light intermediate chain binding"/>
    <property type="evidence" value="ECO:0007669"/>
    <property type="project" value="InterPro"/>
</dbReference>
<keyword evidence="3" id="KW-1185">Reference proteome</keyword>
<organism evidence="2 3">
    <name type="scientific">Astatotilapia calliptera</name>
    <name type="common">Eastern happy</name>
    <name type="synonym">Chromis callipterus</name>
    <dbReference type="NCBI Taxonomy" id="8154"/>
    <lineage>
        <taxon>Eukaryota</taxon>
        <taxon>Metazoa</taxon>
        <taxon>Chordata</taxon>
        <taxon>Craniata</taxon>
        <taxon>Vertebrata</taxon>
        <taxon>Euteleostomi</taxon>
        <taxon>Actinopterygii</taxon>
        <taxon>Neopterygii</taxon>
        <taxon>Teleostei</taxon>
        <taxon>Neoteleostei</taxon>
        <taxon>Acanthomorphata</taxon>
        <taxon>Ovalentaria</taxon>
        <taxon>Cichlomorphae</taxon>
        <taxon>Cichliformes</taxon>
        <taxon>Cichlidae</taxon>
        <taxon>African cichlids</taxon>
        <taxon>Pseudocrenilabrinae</taxon>
        <taxon>Haplochromini</taxon>
        <taxon>Astatotilapia</taxon>
    </lineage>
</organism>
<dbReference type="GO" id="GO:0005858">
    <property type="term" value="C:axonemal dynein complex"/>
    <property type="evidence" value="ECO:0007669"/>
    <property type="project" value="TreeGrafter"/>
</dbReference>
<dbReference type="AlphaFoldDB" id="A0AAX7U6V5"/>
<dbReference type="GeneTree" id="ENSGT00940000158880"/>
<reference evidence="2" key="3">
    <citation type="submission" date="2025-08" db="UniProtKB">
        <authorList>
            <consortium name="Ensembl"/>
        </authorList>
    </citation>
    <scope>IDENTIFICATION</scope>
</reference>